<evidence type="ECO:0000256" key="1">
    <source>
        <dbReference type="ARBA" id="ARBA00022801"/>
    </source>
</evidence>
<proteinExistence type="predicted"/>
<dbReference type="PANTHER" id="PTHR48081">
    <property type="entry name" value="AB HYDROLASE SUPERFAMILY PROTEIN C4A8.06C"/>
    <property type="match status" value="1"/>
</dbReference>
<evidence type="ECO:0000313" key="4">
    <source>
        <dbReference type="EMBL" id="ENX07980.1"/>
    </source>
</evidence>
<keyword evidence="1" id="KW-0378">Hydrolase</keyword>
<dbReference type="STRING" id="70346.F897_02387"/>
<comment type="caution">
    <text evidence="4">The sequence shown here is derived from an EMBL/GenBank/DDBJ whole genome shotgun (WGS) entry which is preliminary data.</text>
</comment>
<feature type="domain" description="BD-FAE-like" evidence="3">
    <location>
        <begin position="72"/>
        <end position="275"/>
    </location>
</feature>
<dbReference type="PROSITE" id="PS51257">
    <property type="entry name" value="PROKAR_LIPOPROTEIN"/>
    <property type="match status" value="1"/>
</dbReference>
<dbReference type="InterPro" id="IPR050300">
    <property type="entry name" value="GDXG_lipolytic_enzyme"/>
</dbReference>
<dbReference type="EMBL" id="APRS01000014">
    <property type="protein sequence ID" value="ENX07980.1"/>
    <property type="molecule type" value="Genomic_DNA"/>
</dbReference>
<reference evidence="4 5" key="1">
    <citation type="submission" date="2013-02" db="EMBL/GenBank/DDBJ databases">
        <title>The Genome Sequence of Acinetobacter sp. NIPH 2171.</title>
        <authorList>
            <consortium name="The Broad Institute Genome Sequencing Platform"/>
            <consortium name="The Broad Institute Genome Sequencing Center for Infectious Disease"/>
            <person name="Cerqueira G."/>
            <person name="Feldgarden M."/>
            <person name="Courvalin P."/>
            <person name="Perichon B."/>
            <person name="Grillot-Courvalin C."/>
            <person name="Clermont D."/>
            <person name="Rocha E."/>
            <person name="Yoon E.-J."/>
            <person name="Nemec A."/>
            <person name="Walker B."/>
            <person name="Young S.K."/>
            <person name="Zeng Q."/>
            <person name="Gargeya S."/>
            <person name="Fitzgerald M."/>
            <person name="Haas B."/>
            <person name="Abouelleil A."/>
            <person name="Alvarado L."/>
            <person name="Arachchi H.M."/>
            <person name="Berlin A.M."/>
            <person name="Chapman S.B."/>
            <person name="Dewar J."/>
            <person name="Goldberg J."/>
            <person name="Griggs A."/>
            <person name="Gujja S."/>
            <person name="Hansen M."/>
            <person name="Howarth C."/>
            <person name="Imamovic A."/>
            <person name="Larimer J."/>
            <person name="McCowan C."/>
            <person name="Murphy C."/>
            <person name="Neiman D."/>
            <person name="Pearson M."/>
            <person name="Priest M."/>
            <person name="Roberts A."/>
            <person name="Saif S."/>
            <person name="Shea T."/>
            <person name="Sisk P."/>
            <person name="Sykes S."/>
            <person name="Wortman J."/>
            <person name="Nusbaum C."/>
            <person name="Birren B."/>
        </authorList>
    </citation>
    <scope>NUCLEOTIDE SEQUENCE [LARGE SCALE GENOMIC DNA]</scope>
    <source>
        <strain evidence="4 5">NIPH 2171</strain>
    </source>
</reference>
<accession>N9P1N7</accession>
<dbReference type="Gene3D" id="3.40.50.1820">
    <property type="entry name" value="alpha/beta hydrolase"/>
    <property type="match status" value="1"/>
</dbReference>
<evidence type="ECO:0000259" key="3">
    <source>
        <dbReference type="Pfam" id="PF20434"/>
    </source>
</evidence>
<evidence type="ECO:0000256" key="2">
    <source>
        <dbReference type="SAM" id="SignalP"/>
    </source>
</evidence>
<sequence length="336" mass="37820">MGKVLRFFAIHLLLLCSIILAGCQNTVQNSRVIASAFNLTTGMQQKVMDRYSPGSVIVHQNIVYEPQQKLSLDLYQPQNIENIGPQPTIVWIHGGGWISGSKEHARGYFKLLAAQGYNVVSVQYQFAPQAIYPSQLHQIDQALEFITQHAAEYQIDAQNLYLAGDSAGANMASHYAALLTNPDFAKQSDFQPYLQPSQLKGLILHCGIYDLESFASTAPDEMKIVEWGVYSLIQAYTGDRKNDAEFLKRISPIQYITPSYPPVFISGGNKDFLTDTQSLPFIKALKAQQVPVTEVFYPESKAWLIHEYQFFMGKKESQQTFIKTLDFLHQLSPLNI</sequence>
<dbReference type="Proteomes" id="UP000013101">
    <property type="component" value="Unassembled WGS sequence"/>
</dbReference>
<dbReference type="PATRIC" id="fig|1217693.3.peg.2310"/>
<dbReference type="AlphaFoldDB" id="N9P1N7"/>
<dbReference type="GO" id="GO:0016787">
    <property type="term" value="F:hydrolase activity"/>
    <property type="evidence" value="ECO:0007669"/>
    <property type="project" value="UniProtKB-KW"/>
</dbReference>
<keyword evidence="2" id="KW-0732">Signal</keyword>
<protein>
    <recommendedName>
        <fullName evidence="3">BD-FAE-like domain-containing protein</fullName>
    </recommendedName>
</protein>
<feature type="chain" id="PRO_5004148409" description="BD-FAE-like domain-containing protein" evidence="2">
    <location>
        <begin position="22"/>
        <end position="336"/>
    </location>
</feature>
<dbReference type="InterPro" id="IPR049492">
    <property type="entry name" value="BD-FAE-like_dom"/>
</dbReference>
<dbReference type="Pfam" id="PF20434">
    <property type="entry name" value="BD-FAE"/>
    <property type="match status" value="1"/>
</dbReference>
<dbReference type="HOGENOM" id="CLU_012494_0_1_6"/>
<dbReference type="InterPro" id="IPR029058">
    <property type="entry name" value="AB_hydrolase_fold"/>
</dbReference>
<name>N9P1N7_9GAMM</name>
<dbReference type="SUPFAM" id="SSF53474">
    <property type="entry name" value="alpha/beta-Hydrolases"/>
    <property type="match status" value="1"/>
</dbReference>
<organism evidence="4 5">
    <name type="scientific">Acinetobacter variabilis</name>
    <dbReference type="NCBI Taxonomy" id="70346"/>
    <lineage>
        <taxon>Bacteria</taxon>
        <taxon>Pseudomonadati</taxon>
        <taxon>Pseudomonadota</taxon>
        <taxon>Gammaproteobacteria</taxon>
        <taxon>Moraxellales</taxon>
        <taxon>Moraxellaceae</taxon>
        <taxon>Acinetobacter</taxon>
    </lineage>
</organism>
<gene>
    <name evidence="4" type="ORF">F897_02387</name>
</gene>
<feature type="signal peptide" evidence="2">
    <location>
        <begin position="1"/>
        <end position="21"/>
    </location>
</feature>
<evidence type="ECO:0000313" key="5">
    <source>
        <dbReference type="Proteomes" id="UP000013101"/>
    </source>
</evidence>